<protein>
    <submittedName>
        <fullName evidence="1">Uncharacterized protein</fullName>
    </submittedName>
</protein>
<name>A0ACB7X400_9ERIC</name>
<dbReference type="EMBL" id="CM037152">
    <property type="protein sequence ID" value="KAH7835289.1"/>
    <property type="molecule type" value="Genomic_DNA"/>
</dbReference>
<evidence type="ECO:0000313" key="2">
    <source>
        <dbReference type="Proteomes" id="UP000828048"/>
    </source>
</evidence>
<dbReference type="Proteomes" id="UP000828048">
    <property type="component" value="Chromosome 2"/>
</dbReference>
<gene>
    <name evidence="1" type="ORF">Vadar_024724</name>
</gene>
<keyword evidence="2" id="KW-1185">Reference proteome</keyword>
<sequence>MAGPLALVLLSEDTGKKAITAIEDQHWEVQYSRFFNYPPPYTHPSLTALRVTARNRVKGNWISSSSSSAASLNLTLDQKCSGFILTLTFLGKIYEEHYISKLHFSWPHVSCVAGFPTRGTRVVFIQKFALRFSTSCEVEAFVNALKEILCGSRDPRLPCGNLASEILSQSEFAPSYESPYRPTQDWNSMDTYTDQLQSSLNYEVSQSKNSQDTELNRDIGSISGTSALPPSFNSLVMNCHSVGVQPCGNFLSEISSQPEGVPPDESPYRPKLDWISADTHTDQMQSSLNNEIAQNTCSKNTVLTKDTESSFGALPPSFMSLVMSCLPVAEQGGAREPVSGDIDLKHQITRYLEDSSFQDMLVKVEKVISEIGEDLLP</sequence>
<comment type="caution">
    <text evidence="1">The sequence shown here is derived from an EMBL/GenBank/DDBJ whole genome shotgun (WGS) entry which is preliminary data.</text>
</comment>
<organism evidence="1 2">
    <name type="scientific">Vaccinium darrowii</name>
    <dbReference type="NCBI Taxonomy" id="229202"/>
    <lineage>
        <taxon>Eukaryota</taxon>
        <taxon>Viridiplantae</taxon>
        <taxon>Streptophyta</taxon>
        <taxon>Embryophyta</taxon>
        <taxon>Tracheophyta</taxon>
        <taxon>Spermatophyta</taxon>
        <taxon>Magnoliopsida</taxon>
        <taxon>eudicotyledons</taxon>
        <taxon>Gunneridae</taxon>
        <taxon>Pentapetalae</taxon>
        <taxon>asterids</taxon>
        <taxon>Ericales</taxon>
        <taxon>Ericaceae</taxon>
        <taxon>Vaccinioideae</taxon>
        <taxon>Vaccinieae</taxon>
        <taxon>Vaccinium</taxon>
    </lineage>
</organism>
<accession>A0ACB7X400</accession>
<proteinExistence type="predicted"/>
<reference evidence="1 2" key="1">
    <citation type="journal article" date="2021" name="Hortic Res">
        <title>High-quality reference genome and annotation aids understanding of berry development for evergreen blueberry (Vaccinium darrowii).</title>
        <authorList>
            <person name="Yu J."/>
            <person name="Hulse-Kemp A.M."/>
            <person name="Babiker E."/>
            <person name="Staton M."/>
        </authorList>
    </citation>
    <scope>NUCLEOTIDE SEQUENCE [LARGE SCALE GENOMIC DNA]</scope>
    <source>
        <strain evidence="2">cv. NJ 8807/NJ 8810</strain>
        <tissue evidence="1">Young leaf</tissue>
    </source>
</reference>
<evidence type="ECO:0000313" key="1">
    <source>
        <dbReference type="EMBL" id="KAH7835289.1"/>
    </source>
</evidence>